<gene>
    <name evidence="2" type="ORF">SAY89_16085</name>
</gene>
<accession>A0AAF0ZDK5</accession>
<dbReference type="RefSeq" id="WP_015220866.1">
    <property type="nucleotide sequence ID" value="NZ_CP138348.1"/>
</dbReference>
<dbReference type="EMBL" id="CP138348">
    <property type="protein sequence ID" value="WPF88295.1"/>
    <property type="molecule type" value="Genomic_DNA"/>
</dbReference>
<dbReference type="Pfam" id="PF19991">
    <property type="entry name" value="HMA_2"/>
    <property type="match status" value="1"/>
</dbReference>
<organism evidence="2">
    <name type="scientific">Cyanobacterium aponinum AL20115</name>
    <dbReference type="NCBI Taxonomy" id="3090662"/>
    <lineage>
        <taxon>Bacteria</taxon>
        <taxon>Bacillati</taxon>
        <taxon>Cyanobacteriota</taxon>
        <taxon>Cyanophyceae</taxon>
        <taxon>Oscillatoriophycideae</taxon>
        <taxon>Chroococcales</taxon>
        <taxon>Geminocystaceae</taxon>
        <taxon>Cyanobacterium</taxon>
    </lineage>
</organism>
<feature type="region of interest" description="Disordered" evidence="1">
    <location>
        <begin position="76"/>
        <end position="97"/>
    </location>
</feature>
<evidence type="ECO:0000256" key="1">
    <source>
        <dbReference type="SAM" id="MobiDB-lite"/>
    </source>
</evidence>
<protein>
    <submittedName>
        <fullName evidence="2">Metal ABC transporter ATPase</fullName>
    </submittedName>
</protein>
<dbReference type="AlphaFoldDB" id="A0AAF0ZDK5"/>
<feature type="compositionally biased region" description="Low complexity" evidence="1">
    <location>
        <begin position="78"/>
        <end position="90"/>
    </location>
</feature>
<sequence>MTNATVTAENSAITTTENKEQIATFLKEHEEVEMIIPVMFGLFVTSQFQLRGAKALLVNLGVATVFRQLFKELKKSPSQDTQSSTTQNQTNVSEDEEEMSILHSVKGRIRLRIPQIKKDALFAKRLERLLNDDDNVLNVRMNRTVSSVVIKYDAGNLSDMDLGFKLMSIIDAAKGE</sequence>
<proteinExistence type="predicted"/>
<evidence type="ECO:0000313" key="2">
    <source>
        <dbReference type="EMBL" id="WPF88295.1"/>
    </source>
</evidence>
<reference evidence="2" key="1">
    <citation type="submission" date="2023-11" db="EMBL/GenBank/DDBJ databases">
        <title>Genome sequence of Cyanobacterium aponinum BCRC AL20115.</title>
        <authorList>
            <person name="Chang H.-Y."/>
            <person name="Lin K.-M."/>
            <person name="Hsueh H.-T."/>
            <person name="Chu H.-A."/>
            <person name="Kuo C.-H."/>
        </authorList>
    </citation>
    <scope>NUCLEOTIDE SEQUENCE</scope>
    <source>
        <strain evidence="2">AL20115</strain>
    </source>
</reference>
<name>A0AAF0ZDK5_9CHRO</name>